<accession>A0AAV9CXD3</accession>
<keyword evidence="8" id="KW-1185">Reference proteome</keyword>
<evidence type="ECO:0000313" key="8">
    <source>
        <dbReference type="Proteomes" id="UP001180020"/>
    </source>
</evidence>
<dbReference type="PANTHER" id="PTHR15876">
    <property type="entry name" value="TRANSMEMBRANE PROTEIN ADIPOCYTE-ASSOCIATED 1"/>
    <property type="match status" value="1"/>
</dbReference>
<name>A0AAV9CXD3_ACOCL</name>
<evidence type="ECO:0000256" key="4">
    <source>
        <dbReference type="ARBA" id="ARBA00022989"/>
    </source>
</evidence>
<dbReference type="Pfam" id="PF10160">
    <property type="entry name" value="Tmemb_40"/>
    <property type="match status" value="1"/>
</dbReference>
<dbReference type="GO" id="GO:0004930">
    <property type="term" value="F:G protein-coupled receptor activity"/>
    <property type="evidence" value="ECO:0007669"/>
    <property type="project" value="TreeGrafter"/>
</dbReference>
<feature type="transmembrane region" description="Helical" evidence="6">
    <location>
        <begin position="260"/>
        <end position="284"/>
    </location>
</feature>
<reference evidence="7" key="2">
    <citation type="submission" date="2023-06" db="EMBL/GenBank/DDBJ databases">
        <authorList>
            <person name="Ma L."/>
            <person name="Liu K.-W."/>
            <person name="Li Z."/>
            <person name="Hsiao Y.-Y."/>
            <person name="Qi Y."/>
            <person name="Fu T."/>
            <person name="Tang G."/>
            <person name="Zhang D."/>
            <person name="Sun W.-H."/>
            <person name="Liu D.-K."/>
            <person name="Li Y."/>
            <person name="Chen G.-Z."/>
            <person name="Liu X.-D."/>
            <person name="Liao X.-Y."/>
            <person name="Jiang Y.-T."/>
            <person name="Yu X."/>
            <person name="Hao Y."/>
            <person name="Huang J."/>
            <person name="Zhao X.-W."/>
            <person name="Ke S."/>
            <person name="Chen Y.-Y."/>
            <person name="Wu W.-L."/>
            <person name="Hsu J.-L."/>
            <person name="Lin Y.-F."/>
            <person name="Huang M.-D."/>
            <person name="Li C.-Y."/>
            <person name="Huang L."/>
            <person name="Wang Z.-W."/>
            <person name="Zhao X."/>
            <person name="Zhong W.-Y."/>
            <person name="Peng D.-H."/>
            <person name="Ahmad S."/>
            <person name="Lan S."/>
            <person name="Zhang J.-S."/>
            <person name="Tsai W.-C."/>
            <person name="Van De Peer Y."/>
            <person name="Liu Z.-J."/>
        </authorList>
    </citation>
    <scope>NUCLEOTIDE SEQUENCE</scope>
    <source>
        <strain evidence="7">CP</strain>
        <tissue evidence="7">Leaves</tissue>
    </source>
</reference>
<evidence type="ECO:0000256" key="2">
    <source>
        <dbReference type="ARBA" id="ARBA00010125"/>
    </source>
</evidence>
<evidence type="ECO:0000256" key="5">
    <source>
        <dbReference type="ARBA" id="ARBA00023136"/>
    </source>
</evidence>
<protein>
    <recommendedName>
        <fullName evidence="9">Transmembrane protein adipocyte-associated 1</fullName>
    </recommendedName>
</protein>
<dbReference type="GO" id="GO:0005886">
    <property type="term" value="C:plasma membrane"/>
    <property type="evidence" value="ECO:0007669"/>
    <property type="project" value="TreeGrafter"/>
</dbReference>
<feature type="transmembrane region" description="Helical" evidence="6">
    <location>
        <begin position="157"/>
        <end position="185"/>
    </location>
</feature>
<comment type="caution">
    <text evidence="7">The sequence shown here is derived from an EMBL/GenBank/DDBJ whole genome shotgun (WGS) entry which is preliminary data.</text>
</comment>
<feature type="transmembrane region" description="Helical" evidence="6">
    <location>
        <begin position="51"/>
        <end position="72"/>
    </location>
</feature>
<feature type="transmembrane region" description="Helical" evidence="6">
    <location>
        <begin position="122"/>
        <end position="145"/>
    </location>
</feature>
<reference evidence="7" key="1">
    <citation type="journal article" date="2023" name="Nat. Commun.">
        <title>Diploid and tetraploid genomes of Acorus and the evolution of monocots.</title>
        <authorList>
            <person name="Ma L."/>
            <person name="Liu K.W."/>
            <person name="Li Z."/>
            <person name="Hsiao Y.Y."/>
            <person name="Qi Y."/>
            <person name="Fu T."/>
            <person name="Tang G.D."/>
            <person name="Zhang D."/>
            <person name="Sun W.H."/>
            <person name="Liu D.K."/>
            <person name="Li Y."/>
            <person name="Chen G.Z."/>
            <person name="Liu X.D."/>
            <person name="Liao X.Y."/>
            <person name="Jiang Y.T."/>
            <person name="Yu X."/>
            <person name="Hao Y."/>
            <person name="Huang J."/>
            <person name="Zhao X.W."/>
            <person name="Ke S."/>
            <person name="Chen Y.Y."/>
            <person name="Wu W.L."/>
            <person name="Hsu J.L."/>
            <person name="Lin Y.F."/>
            <person name="Huang M.D."/>
            <person name="Li C.Y."/>
            <person name="Huang L."/>
            <person name="Wang Z.W."/>
            <person name="Zhao X."/>
            <person name="Zhong W.Y."/>
            <person name="Peng D.H."/>
            <person name="Ahmad S."/>
            <person name="Lan S."/>
            <person name="Zhang J.S."/>
            <person name="Tsai W.C."/>
            <person name="Van de Peer Y."/>
            <person name="Liu Z.J."/>
        </authorList>
    </citation>
    <scope>NUCLEOTIDE SEQUENCE</scope>
    <source>
        <strain evidence="7">CP</strain>
    </source>
</reference>
<keyword evidence="4 6" id="KW-1133">Transmembrane helix</keyword>
<dbReference type="Proteomes" id="UP001180020">
    <property type="component" value="Unassembled WGS sequence"/>
</dbReference>
<keyword evidence="5 6" id="KW-0472">Membrane</keyword>
<evidence type="ECO:0000256" key="1">
    <source>
        <dbReference type="ARBA" id="ARBA00004141"/>
    </source>
</evidence>
<dbReference type="AlphaFoldDB" id="A0AAV9CXD3"/>
<evidence type="ECO:0000256" key="6">
    <source>
        <dbReference type="SAM" id="Phobius"/>
    </source>
</evidence>
<proteinExistence type="inferred from homology"/>
<dbReference type="PANTHER" id="PTHR15876:SF8">
    <property type="entry name" value="TRANSMEMBRANE PROTEIN ADIPOCYTE-ASSOCIATED 1"/>
    <property type="match status" value="1"/>
</dbReference>
<organism evidence="7 8">
    <name type="scientific">Acorus calamus</name>
    <name type="common">Sweet flag</name>
    <dbReference type="NCBI Taxonomy" id="4465"/>
    <lineage>
        <taxon>Eukaryota</taxon>
        <taxon>Viridiplantae</taxon>
        <taxon>Streptophyta</taxon>
        <taxon>Embryophyta</taxon>
        <taxon>Tracheophyta</taxon>
        <taxon>Spermatophyta</taxon>
        <taxon>Magnoliopsida</taxon>
        <taxon>Liliopsida</taxon>
        <taxon>Acoraceae</taxon>
        <taxon>Acorus</taxon>
    </lineage>
</organism>
<gene>
    <name evidence="7" type="ORF">QJS10_CPB17g01961</name>
</gene>
<dbReference type="EMBL" id="JAUJYO010000017">
    <property type="protein sequence ID" value="KAK1293525.1"/>
    <property type="molecule type" value="Genomic_DNA"/>
</dbReference>
<comment type="subcellular location">
    <subcellularLocation>
        <location evidence="1">Membrane</location>
        <topology evidence="1">Multi-pass membrane protein</topology>
    </subcellularLocation>
</comment>
<evidence type="ECO:0008006" key="9">
    <source>
        <dbReference type="Google" id="ProtNLM"/>
    </source>
</evidence>
<sequence>MRRSQIPLSLSIAPSAVVPGNLSEAVAASLSDGGGRSSAAAAAWIAGCGGVWYSLSLIVPSALFVGFLASLARRSFSKLYHGRSYIMIAYYCLLWLVSLLNLSWCALQVWQCTPGKEFGWNLLSLCTTTGMLFLEISLIAFLLQGNDASGVEALTRTFLVSGVIVAVDILLKIIYIFGFGVPLFIDNSEESNRVKWGLWIVHKLVLTVVYGLILSMYHTKWREKLPARPAFYQYIIVMFSLNALALFACMLVGNGAGFGFWLYNLTTICYHGFYLPLLYIIFLADFFQEDDLHLENAYYSEMKDAGFFDADWD</sequence>
<feature type="transmembrane region" description="Helical" evidence="6">
    <location>
        <begin position="197"/>
        <end position="219"/>
    </location>
</feature>
<evidence type="ECO:0000256" key="3">
    <source>
        <dbReference type="ARBA" id="ARBA00022692"/>
    </source>
</evidence>
<evidence type="ECO:0000313" key="7">
    <source>
        <dbReference type="EMBL" id="KAK1293525.1"/>
    </source>
</evidence>
<feature type="transmembrane region" description="Helical" evidence="6">
    <location>
        <begin position="84"/>
        <end position="110"/>
    </location>
</feature>
<keyword evidence="3 6" id="KW-0812">Transmembrane</keyword>
<dbReference type="InterPro" id="IPR018781">
    <property type="entry name" value="TPRA1/CAND2/CAND8"/>
</dbReference>
<feature type="transmembrane region" description="Helical" evidence="6">
    <location>
        <begin position="231"/>
        <end position="254"/>
    </location>
</feature>
<comment type="similarity">
    <text evidence="2">Belongs to the UPF0359 family.</text>
</comment>